<keyword evidence="2" id="KW-0479">Metal-binding</keyword>
<comment type="caution">
    <text evidence="6">The sequence shown here is derived from an EMBL/GenBank/DDBJ whole genome shotgun (WGS) entry which is preliminary data.</text>
</comment>
<evidence type="ECO:0000256" key="3">
    <source>
        <dbReference type="ARBA" id="ARBA00023239"/>
    </source>
</evidence>
<organism evidence="6 7">
    <name type="scientific">Paraburkholderia metrosideri</name>
    <dbReference type="NCBI Taxonomy" id="580937"/>
    <lineage>
        <taxon>Bacteria</taxon>
        <taxon>Pseudomonadati</taxon>
        <taxon>Pseudomonadota</taxon>
        <taxon>Betaproteobacteria</taxon>
        <taxon>Burkholderiales</taxon>
        <taxon>Burkholderiaceae</taxon>
        <taxon>Paraburkholderia</taxon>
    </lineage>
</organism>
<evidence type="ECO:0000313" key="7">
    <source>
        <dbReference type="Proteomes" id="UP001629432"/>
    </source>
</evidence>
<dbReference type="Proteomes" id="UP001629432">
    <property type="component" value="Unassembled WGS sequence"/>
</dbReference>
<dbReference type="SUPFAM" id="SSF51621">
    <property type="entry name" value="Phosphoenolpyruvate/pyruvate domain"/>
    <property type="match status" value="1"/>
</dbReference>
<dbReference type="InterPro" id="IPR050251">
    <property type="entry name" value="HpcH-HpaI_aldolase"/>
</dbReference>
<dbReference type="InterPro" id="IPR015813">
    <property type="entry name" value="Pyrv/PenolPyrv_kinase-like_dom"/>
</dbReference>
<name>A0ABW9E6H5_9BURK</name>
<evidence type="ECO:0000313" key="6">
    <source>
        <dbReference type="EMBL" id="MFM0641732.1"/>
    </source>
</evidence>
<gene>
    <name evidence="6" type="ORF">PQQ63_34145</name>
</gene>
<dbReference type="InterPro" id="IPR040442">
    <property type="entry name" value="Pyrv_kinase-like_dom_sf"/>
</dbReference>
<keyword evidence="3 6" id="KW-0456">Lyase</keyword>
<evidence type="ECO:0000256" key="1">
    <source>
        <dbReference type="ARBA" id="ARBA00005568"/>
    </source>
</evidence>
<dbReference type="Gene3D" id="3.20.20.60">
    <property type="entry name" value="Phosphoenolpyruvate-binding domains"/>
    <property type="match status" value="1"/>
</dbReference>
<reference evidence="6 7" key="1">
    <citation type="journal article" date="2024" name="Chem. Sci.">
        <title>Discovery of megapolipeptins by genome mining of a Burkholderiales bacteria collection.</title>
        <authorList>
            <person name="Paulo B.S."/>
            <person name="Recchia M.J.J."/>
            <person name="Lee S."/>
            <person name="Fergusson C.H."/>
            <person name="Romanowski S.B."/>
            <person name="Hernandez A."/>
            <person name="Krull N."/>
            <person name="Liu D.Y."/>
            <person name="Cavanagh H."/>
            <person name="Bos A."/>
            <person name="Gray C.A."/>
            <person name="Murphy B.T."/>
            <person name="Linington R.G."/>
            <person name="Eustaquio A.S."/>
        </authorList>
    </citation>
    <scope>NUCLEOTIDE SEQUENCE [LARGE SCALE GENOMIC DNA]</scope>
    <source>
        <strain evidence="6 7">RL17-338-BIC-A</strain>
    </source>
</reference>
<evidence type="ECO:0000256" key="4">
    <source>
        <dbReference type="SAM" id="MobiDB-lite"/>
    </source>
</evidence>
<evidence type="ECO:0000256" key="2">
    <source>
        <dbReference type="ARBA" id="ARBA00022723"/>
    </source>
</evidence>
<feature type="region of interest" description="Disordered" evidence="4">
    <location>
        <begin position="27"/>
        <end position="46"/>
    </location>
</feature>
<evidence type="ECO:0000259" key="5">
    <source>
        <dbReference type="Pfam" id="PF03328"/>
    </source>
</evidence>
<dbReference type="GO" id="GO:0016829">
    <property type="term" value="F:lyase activity"/>
    <property type="evidence" value="ECO:0007669"/>
    <property type="project" value="UniProtKB-KW"/>
</dbReference>
<dbReference type="PANTHER" id="PTHR30502">
    <property type="entry name" value="2-KETO-3-DEOXY-L-RHAMNONATE ALDOLASE"/>
    <property type="match status" value="1"/>
</dbReference>
<dbReference type="PANTHER" id="PTHR30502:SF0">
    <property type="entry name" value="PHOSPHOENOLPYRUVATE CARBOXYLASE FAMILY PROTEIN"/>
    <property type="match status" value="1"/>
</dbReference>
<protein>
    <submittedName>
        <fullName evidence="6">Aldolase/citrate lyase family protein</fullName>
    </submittedName>
</protein>
<sequence length="195" mass="20514">MCGRHHSGYRSDIGSFPRVCFAGLGPRGGGPAGSAHQSSREQAESVVAATRYRRGIRGFSNSPRAGRYGRTAMAEHRAVSDESVAVIAQIEDPQGVEQVDEIVNTPGIDAVFIGRADLAVAYGANSIDEPVIENAVRNVVLAARRSGISCGVFVGTAAEVSGFVDMGMRFFIVGSDQSLLLRGWASVVEIASSSK</sequence>
<comment type="similarity">
    <text evidence="1">Belongs to the HpcH/HpaI aldolase family.</text>
</comment>
<dbReference type="InterPro" id="IPR005000">
    <property type="entry name" value="Aldolase/citrate-lyase_domain"/>
</dbReference>
<keyword evidence="7" id="KW-1185">Reference proteome</keyword>
<proteinExistence type="inferred from homology"/>
<dbReference type="EMBL" id="JAQQCF010000047">
    <property type="protein sequence ID" value="MFM0641732.1"/>
    <property type="molecule type" value="Genomic_DNA"/>
</dbReference>
<feature type="domain" description="HpcH/HpaI aldolase/citrate lyase" evidence="5">
    <location>
        <begin position="39"/>
        <end position="181"/>
    </location>
</feature>
<dbReference type="Pfam" id="PF03328">
    <property type="entry name" value="HpcH_HpaI"/>
    <property type="match status" value="1"/>
</dbReference>
<accession>A0ABW9E6H5</accession>